<comment type="function">
    <text evidence="3">Component of the type III secretion system (T3SS), also called injectisome, which is used to inject bacterial effector proteins into eukaryotic host cells. Forms a ring-shaped multimeric structure with an apparent central pore in the outer membrane.</text>
</comment>
<dbReference type="eggNOG" id="COG1450">
    <property type="taxonomic scope" value="Bacteria"/>
</dbReference>
<evidence type="ECO:0000313" key="9">
    <source>
        <dbReference type="EMBL" id="CRL44283.1"/>
    </source>
</evidence>
<keyword evidence="3" id="KW-0998">Cell outer membrane</keyword>
<keyword evidence="3 4" id="KW-0813">Transport</keyword>
<feature type="domain" description="Type II/III secretion system secretin-like" evidence="5">
    <location>
        <begin position="385"/>
        <end position="546"/>
    </location>
</feature>
<dbReference type="PANTHER" id="PTHR30332">
    <property type="entry name" value="PROBABLE GENERAL SECRETION PATHWAY PROTEIN D"/>
    <property type="match status" value="1"/>
</dbReference>
<keyword evidence="2 3" id="KW-0732">Signal</keyword>
<evidence type="ECO:0000256" key="3">
    <source>
        <dbReference type="HAMAP-Rule" id="MF_02219"/>
    </source>
</evidence>
<dbReference type="Pfam" id="PF21304">
    <property type="entry name" value="T3S_SPI-1_N0"/>
    <property type="match status" value="1"/>
</dbReference>
<dbReference type="Proteomes" id="UP000245838">
    <property type="component" value="Chromosome sggmmb4_Chromosome"/>
</dbReference>
<dbReference type="HOGENOM" id="CLU_022474_3_0_6"/>
<feature type="domain" description="SPI-1 type 3 secretion system secretin N0" evidence="7">
    <location>
        <begin position="48"/>
        <end position="116"/>
    </location>
</feature>
<comment type="subcellular location">
    <subcellularLocation>
        <location evidence="1 3 4">Cell outer membrane</location>
    </subcellularLocation>
</comment>
<name>Q2NVI9_SODGM</name>
<dbReference type="Pfam" id="PF03958">
    <property type="entry name" value="Secretin_N"/>
    <property type="match status" value="1"/>
</dbReference>
<feature type="domain" description="NolW-like" evidence="6">
    <location>
        <begin position="194"/>
        <end position="331"/>
    </location>
</feature>
<feature type="signal peptide" evidence="3">
    <location>
        <begin position="1"/>
        <end position="28"/>
    </location>
</feature>
<evidence type="ECO:0000256" key="4">
    <source>
        <dbReference type="RuleBase" id="RU004004"/>
    </source>
</evidence>
<evidence type="ECO:0000259" key="7">
    <source>
        <dbReference type="Pfam" id="PF21304"/>
    </source>
</evidence>
<dbReference type="PANTHER" id="PTHR30332:SF5">
    <property type="entry name" value="SPI-1 TYPE 3 SECRETION SYSTEM SECRETIN"/>
    <property type="match status" value="1"/>
</dbReference>
<keyword evidence="3" id="KW-0472">Membrane</keyword>
<dbReference type="Gene3D" id="3.55.50.30">
    <property type="match status" value="1"/>
</dbReference>
<dbReference type="STRING" id="343509.SG0561"/>
<dbReference type="BioCyc" id="SGLO343509:SGP1_RS04890-MONOMER"/>
<dbReference type="InterPro" id="IPR038591">
    <property type="entry name" value="NolW-like_sf"/>
</dbReference>
<dbReference type="InterPro" id="IPR049034">
    <property type="entry name" value="T3S_SPI-1_N0"/>
</dbReference>
<dbReference type="NCBIfam" id="TIGR02516">
    <property type="entry name" value="type_III_yscC"/>
    <property type="match status" value="1"/>
</dbReference>
<dbReference type="GO" id="GO:0030257">
    <property type="term" value="C:type III protein secretion system complex"/>
    <property type="evidence" value="ECO:0007669"/>
    <property type="project" value="UniProtKB-UniRule"/>
</dbReference>
<dbReference type="Gene3D" id="3.30.1370.120">
    <property type="match status" value="2"/>
</dbReference>
<dbReference type="KEGG" id="sgl:SG0561"/>
<dbReference type="InterPro" id="IPR005644">
    <property type="entry name" value="NolW-like"/>
</dbReference>
<dbReference type="Proteomes" id="UP000001932">
    <property type="component" value="Chromosome"/>
</dbReference>
<gene>
    <name evidence="9" type="primary">mxiD_1</name>
    <name evidence="3" type="synonym">sctC</name>
    <name evidence="8" type="ordered locus">SG0561</name>
    <name evidence="9" type="ORF">SGGMMB4_01301</name>
</gene>
<dbReference type="AlphaFoldDB" id="Q2NVI9"/>
<reference evidence="9 11" key="2">
    <citation type="submission" date="2015-05" db="EMBL/GenBank/DDBJ databases">
        <authorList>
            <person name="Goodhead I."/>
        </authorList>
    </citation>
    <scope>NUCLEOTIDE SEQUENCE [LARGE SCALE GENOMIC DNA]</scope>
    <source>
        <strain evidence="9">B4</strain>
        <strain evidence="11">morsitans</strain>
    </source>
</reference>
<dbReference type="GO" id="GO:0009279">
    <property type="term" value="C:cell outer membrane"/>
    <property type="evidence" value="ECO:0007669"/>
    <property type="project" value="UniProtKB-SubCell"/>
</dbReference>
<dbReference type="Pfam" id="PF00263">
    <property type="entry name" value="Secretin"/>
    <property type="match status" value="1"/>
</dbReference>
<keyword evidence="3" id="KW-0811">Translocation</keyword>
<dbReference type="PRINTS" id="PR01337">
    <property type="entry name" value="TYPE3OMGPROT"/>
</dbReference>
<dbReference type="InterPro" id="IPR004846">
    <property type="entry name" value="T2SS/T3SS_dom"/>
</dbReference>
<evidence type="ECO:0000256" key="2">
    <source>
        <dbReference type="ARBA" id="ARBA00022729"/>
    </source>
</evidence>
<dbReference type="GO" id="GO:0015627">
    <property type="term" value="C:type II protein secretion system complex"/>
    <property type="evidence" value="ECO:0007669"/>
    <property type="project" value="TreeGrafter"/>
</dbReference>
<evidence type="ECO:0000259" key="5">
    <source>
        <dbReference type="Pfam" id="PF00263"/>
    </source>
</evidence>
<dbReference type="InterPro" id="IPR003522">
    <property type="entry name" value="T3SS_OM_pore_YscC"/>
</dbReference>
<feature type="chain" id="PRO_5014308725" description="Type 3 secretion system secretin" evidence="3">
    <location>
        <begin position="29"/>
        <end position="586"/>
    </location>
</feature>
<sequence precursor="true">MSKVVHFFKVGCAWLLLATVGMPTAATAGPFRSEQANNDISSGSINEYVANKSSIRQLLSALSGEIHKPIIVSELAGRKQVSGKFDMEKPLQLLESLAARTALIWYNDGSAIYVYDVSEMQSQMVQLRHAPFERLMAFLKSTMLYDQRFPPRTNRSSGGFYISGPPVYVGLVIAAAKYLDNTFSDTTTGRNEIRVISLKNSFVTDRNYSQRDSPITIPGIATVLNQLLNGANGKGVSRDSRNPVPLATITIDRDTRSALAAANATEGGGNFPALPPLPQQNKSAQTAENINYGTINIVAYPDTNSLLIQGASQQVSYVQDLVTAIDIAKQQIQLSLWILDIDKEEVNQLGVDWAARANIGSGSIEFNSSSLSASTSYQFLAKVSALASRKDAQVVAHPEILTQENIPALFDNNSSFYVQVKGERTATLEKITYGTLISVLPRLSSGSKEIEMILDIQDGGLMTGDDNAVMQVAELPLVNTTQISTEARVPKGSSLLVGGYSRDQRVNAGWGIPVLRDIPFLGRLFDYRYKQTKQFVRMFLIQPKLLPQGAVWEGVDENPSLGHTSLGTNITLKATVAMLHNYMAQH</sequence>
<evidence type="ECO:0000259" key="6">
    <source>
        <dbReference type="Pfam" id="PF03958"/>
    </source>
</evidence>
<keyword evidence="3" id="KW-0653">Protein transport</keyword>
<evidence type="ECO:0000313" key="8">
    <source>
        <dbReference type="EMBL" id="BAE73836.1"/>
    </source>
</evidence>
<dbReference type="RefSeq" id="WP_011410314.1">
    <property type="nucleotide sequence ID" value="NC_007712.1"/>
</dbReference>
<comment type="similarity">
    <text evidence="3">Belongs to the bacterial secretin family. T3SS SctC subfamily.</text>
</comment>
<dbReference type="InterPro" id="IPR050810">
    <property type="entry name" value="Bact_Secretion_Sys_Channel"/>
</dbReference>
<dbReference type="GO" id="GO:0030254">
    <property type="term" value="P:protein secretion by the type III secretion system"/>
    <property type="evidence" value="ECO:0007669"/>
    <property type="project" value="UniProtKB-UniRule"/>
</dbReference>
<reference evidence="8 10" key="1">
    <citation type="journal article" date="2006" name="Genome Res.">
        <title>Massive genome erosion and functional adaptations provide insights into the symbiotic lifestyle of Sodalis glossinidius in the tsetse host.</title>
        <authorList>
            <person name="Toh H."/>
            <person name="Weiss B.L."/>
            <person name="Perkin S.A.H."/>
            <person name="Yamashita A."/>
            <person name="Oshima K."/>
            <person name="Hattori M."/>
            <person name="Aksoy S."/>
        </authorList>
    </citation>
    <scope>NUCLEOTIDE SEQUENCE [LARGE SCALE GENOMIC DNA]</scope>
    <source>
        <strain evidence="10">morsitans</strain>
        <strain evidence="8">Morsitans</strain>
    </source>
</reference>
<comment type="subunit">
    <text evidence="3">The core secretion machinery of the T3SS is composed of approximately 20 different proteins, including cytoplasmic components, a base, an export apparatus and a needle. This subunit is part of the base, which anchors the injectisome in the bacterial cell envelope. Forms a stable homooligomeric complex.</text>
</comment>
<protein>
    <recommendedName>
        <fullName evidence="3">Type 3 secretion system secretin</fullName>
        <shortName evidence="3">T3SS secretin</shortName>
    </recommendedName>
</protein>
<organism evidence="8 10">
    <name type="scientific">Sodalis glossinidius (strain morsitans)</name>
    <dbReference type="NCBI Taxonomy" id="343509"/>
    <lineage>
        <taxon>Bacteria</taxon>
        <taxon>Pseudomonadati</taxon>
        <taxon>Pseudomonadota</taxon>
        <taxon>Gammaproteobacteria</taxon>
        <taxon>Enterobacterales</taxon>
        <taxon>Bruguierivoracaceae</taxon>
        <taxon>Sodalis</taxon>
    </lineage>
</organism>
<accession>Q2NVI9</accession>
<dbReference type="HAMAP" id="MF_02219">
    <property type="entry name" value="Type_III_secretin"/>
    <property type="match status" value="1"/>
</dbReference>
<dbReference type="EMBL" id="AP008232">
    <property type="protein sequence ID" value="BAE73836.1"/>
    <property type="molecule type" value="Genomic_DNA"/>
</dbReference>
<evidence type="ECO:0000256" key="1">
    <source>
        <dbReference type="ARBA" id="ARBA00004442"/>
    </source>
</evidence>
<dbReference type="OrthoDB" id="9779724at2"/>
<proteinExistence type="inferred from homology"/>
<keyword evidence="10" id="KW-1185">Reference proteome</keyword>
<evidence type="ECO:0000313" key="11">
    <source>
        <dbReference type="Proteomes" id="UP000245838"/>
    </source>
</evidence>
<dbReference type="EMBL" id="LN854557">
    <property type="protein sequence ID" value="CRL44283.1"/>
    <property type="molecule type" value="Genomic_DNA"/>
</dbReference>
<evidence type="ECO:0000313" key="10">
    <source>
        <dbReference type="Proteomes" id="UP000001932"/>
    </source>
</evidence>